<dbReference type="EMBL" id="JAMRDG010000002">
    <property type="protein sequence ID" value="KAJ3687968.1"/>
    <property type="molecule type" value="Genomic_DNA"/>
</dbReference>
<evidence type="ECO:0000256" key="1">
    <source>
        <dbReference type="ARBA" id="ARBA00022723"/>
    </source>
</evidence>
<dbReference type="PANTHER" id="PTHR45626">
    <property type="entry name" value="TRANSCRIPTION TERMINATION FACTOR 2-RELATED"/>
    <property type="match status" value="1"/>
</dbReference>
<dbReference type="SUPFAM" id="SSF52540">
    <property type="entry name" value="P-loop containing nucleoside triphosphate hydrolases"/>
    <property type="match status" value="3"/>
</dbReference>
<dbReference type="InterPro" id="IPR027417">
    <property type="entry name" value="P-loop_NTPase"/>
</dbReference>
<evidence type="ECO:0000259" key="9">
    <source>
        <dbReference type="PROSITE" id="PS51194"/>
    </source>
</evidence>
<dbReference type="CDD" id="cd18793">
    <property type="entry name" value="SF2_C_SNF"/>
    <property type="match status" value="1"/>
</dbReference>
<evidence type="ECO:0000256" key="3">
    <source>
        <dbReference type="ARBA" id="ARBA00022771"/>
    </source>
</evidence>
<dbReference type="GO" id="GO:0008094">
    <property type="term" value="F:ATP-dependent activity, acting on DNA"/>
    <property type="evidence" value="ECO:0007669"/>
    <property type="project" value="TreeGrafter"/>
</dbReference>
<accession>A0AAD5Z6T9</accession>
<dbReference type="InterPro" id="IPR014001">
    <property type="entry name" value="Helicase_ATP-bd"/>
</dbReference>
<evidence type="ECO:0000256" key="4">
    <source>
        <dbReference type="ARBA" id="ARBA00022801"/>
    </source>
</evidence>
<evidence type="ECO:0000259" key="8">
    <source>
        <dbReference type="PROSITE" id="PS51050"/>
    </source>
</evidence>
<dbReference type="Proteomes" id="UP001210211">
    <property type="component" value="Unassembled WGS sequence"/>
</dbReference>
<dbReference type="Gene3D" id="3.30.40.100">
    <property type="match status" value="1"/>
</dbReference>
<keyword evidence="4" id="KW-0378">Hydrolase</keyword>
<organism evidence="10 11">
    <name type="scientific">Rhynchospora tenuis</name>
    <dbReference type="NCBI Taxonomy" id="198213"/>
    <lineage>
        <taxon>Eukaryota</taxon>
        <taxon>Viridiplantae</taxon>
        <taxon>Streptophyta</taxon>
        <taxon>Embryophyta</taxon>
        <taxon>Tracheophyta</taxon>
        <taxon>Spermatophyta</taxon>
        <taxon>Magnoliopsida</taxon>
        <taxon>Liliopsida</taxon>
        <taxon>Poales</taxon>
        <taxon>Cyperaceae</taxon>
        <taxon>Cyperoideae</taxon>
        <taxon>Rhynchosporeae</taxon>
        <taxon>Rhynchospora</taxon>
    </lineage>
</organism>
<dbReference type="CDD" id="cd16449">
    <property type="entry name" value="RING-HC"/>
    <property type="match status" value="1"/>
</dbReference>
<dbReference type="Pfam" id="PF07496">
    <property type="entry name" value="zf-CW"/>
    <property type="match status" value="1"/>
</dbReference>
<reference evidence="10 11" key="1">
    <citation type="journal article" date="2022" name="Cell">
        <title>Repeat-based holocentromeres influence genome architecture and karyotype evolution.</title>
        <authorList>
            <person name="Hofstatter P.G."/>
            <person name="Thangavel G."/>
            <person name="Lux T."/>
            <person name="Neumann P."/>
            <person name="Vondrak T."/>
            <person name="Novak P."/>
            <person name="Zhang M."/>
            <person name="Costa L."/>
            <person name="Castellani M."/>
            <person name="Scott A."/>
            <person name="Toegelov H."/>
            <person name="Fuchs J."/>
            <person name="Mata-Sucre Y."/>
            <person name="Dias Y."/>
            <person name="Vanzela A.L.L."/>
            <person name="Huettel B."/>
            <person name="Almeida C.C.S."/>
            <person name="Simkova H."/>
            <person name="Souza G."/>
            <person name="Pedrosa-Harand A."/>
            <person name="Macas J."/>
            <person name="Mayer K.F.X."/>
            <person name="Houben A."/>
            <person name="Marques A."/>
        </authorList>
    </citation>
    <scope>NUCLEOTIDE SEQUENCE [LARGE SCALE GENOMIC DNA]</scope>
    <source>
        <strain evidence="10">RhyTen1mFocal</strain>
    </source>
</reference>
<dbReference type="InterPro" id="IPR038718">
    <property type="entry name" value="SNF2-like_sf"/>
</dbReference>
<evidence type="ECO:0000256" key="6">
    <source>
        <dbReference type="ARBA" id="ARBA00022840"/>
    </source>
</evidence>
<evidence type="ECO:0000313" key="11">
    <source>
        <dbReference type="Proteomes" id="UP001210211"/>
    </source>
</evidence>
<dbReference type="InterPro" id="IPR049730">
    <property type="entry name" value="SNF2/RAD54-like_C"/>
</dbReference>
<feature type="domain" description="Helicase C-terminal" evidence="9">
    <location>
        <begin position="1138"/>
        <end position="1280"/>
    </location>
</feature>
<evidence type="ECO:0000256" key="7">
    <source>
        <dbReference type="SAM" id="MobiDB-lite"/>
    </source>
</evidence>
<dbReference type="GO" id="GO:0008270">
    <property type="term" value="F:zinc ion binding"/>
    <property type="evidence" value="ECO:0007669"/>
    <property type="project" value="UniProtKB-KW"/>
</dbReference>
<dbReference type="CDD" id="cd18008">
    <property type="entry name" value="DEXDc_SHPRH-like"/>
    <property type="match status" value="1"/>
</dbReference>
<dbReference type="Pfam" id="PF00271">
    <property type="entry name" value="Helicase_C"/>
    <property type="match status" value="1"/>
</dbReference>
<dbReference type="InterPro" id="IPR001650">
    <property type="entry name" value="Helicase_C-like"/>
</dbReference>
<dbReference type="InterPro" id="IPR050628">
    <property type="entry name" value="SNF2_RAD54_helicase_TF"/>
</dbReference>
<dbReference type="Pfam" id="PF00176">
    <property type="entry name" value="SNF2-rel_dom"/>
    <property type="match status" value="1"/>
</dbReference>
<keyword evidence="11" id="KW-1185">Reference proteome</keyword>
<dbReference type="SMART" id="SM00487">
    <property type="entry name" value="DEXDc"/>
    <property type="match status" value="1"/>
</dbReference>
<dbReference type="GO" id="GO:0016787">
    <property type="term" value="F:hydrolase activity"/>
    <property type="evidence" value="ECO:0007669"/>
    <property type="project" value="UniProtKB-KW"/>
</dbReference>
<dbReference type="InterPro" id="IPR011124">
    <property type="entry name" value="Znf_CW"/>
</dbReference>
<dbReference type="PROSITE" id="PS51050">
    <property type="entry name" value="ZF_CW"/>
    <property type="match status" value="1"/>
</dbReference>
<dbReference type="Pfam" id="PF00646">
    <property type="entry name" value="F-box"/>
    <property type="match status" value="1"/>
</dbReference>
<sequence>MEDPQSHPDHKLCGFLRTVVSLPPSQTLPPLTSCNLSSDGGTICFNSDSGLSLLPIECPEEPDNSNSNSKSSTSNSPPADDSISKRRRSLALTRGSASVVHQLHLLVSKKCAEIEARVLRVYAREIGGVEERRAVVLVDVYLPISIWSGQQFPKWRGVVVSLFKHVSCDWEFRASLLSFDWANNQPHKVDTEIWLDSTCNVLSCEAHRKQSLSTKKKCFDLHEIFKSLPGIGKGKKPALSQIRPDDLIQAQTQPRGIWDISDDLLSNILTLLRPRDLIRVASTCHHLRSLAASVMPCMKLKLFQHQEAAVEWMLSRERYPPCEMPHPLCTEFCTKDGFPFYIHSVSGKVSVGVVPQVRDFRGGLFCDEPGLGKTVTALSLILKTHGTLADPPQGADVTWCMHRPDRKCGYYEVSSDDSVNGNLVSPWKRFMAKNALERGIDVKSLKIDTPEILPGIDNQSILNRRVSVRCSRNLQNVKKKHVKERYEDDSDYEVRGKKRAKTIRGKGSSANNKRSKRGSIDTSTNSTNDTWVQCDACRKWRKLSEKNTLDASSVWFCSMNEDPSRQSCAASEEAWDSKTRVTYLPGFYTKGTEPCAEENVSFFTSILKEHATNISSETRKALKWLAELSPNKLLEMEISGLTRPAIAMWSDISEEKNQYEKIFQAFGLVRKVKGGVSRWYYPSRLENLAFDTVALNVSLRKPLNTLRFYLSAACLVVVPANLVDHWKTQIEKHVAPGQLRVYLWDDYKKKPSAHILAWDYDVVITTFSRLSAEWGPQKRSVLSQIHWYRVMLDEGHTLGSSLALSNKLQMAVSMAASSRWILTGTPTPNTPNSQVAHIQPMLRFLHEPIYGDNQDVWQGGIQKPFEADEEEGRFRLVELLKRTMISARKSDLKNIPKCLKKVVYLNFNEAHAKSYNELVETVRRNILTADWNDPSHVESLLNPKQWKFRGNTIRNLRLSCCVAGHIKVTEAGEDIQETMDILVGDGLDPESEEYSLIRIALLDGCSCFRCNGWCRLPMVTPCRHLLCLDCVALDSHGCTLPGCGRQYEMQSPETLARPENPNPKWPVPKDLIELQPSYQQDDWAPDWQSTSSSKVAYLVQKLKDLEEANNKIGYCMHPNRGTEDSMVKPSVQVTDDMVNDKAGVTLPEKVIIFSQFLEHIHVIEQQLAFAGISFVGMYNPMPSSIKMKALMVFKQDPNCMALIMDGSAALGLDLSFVTHVFLMEPIWDRSMEEQVVSRAHRMGATRPINVETLAMCGTIEEQMLQFLLDPNARREVAKLDRGKNEHEPNRAHKTLHDFAESNYLAQLTFVRTRAAH</sequence>
<evidence type="ECO:0000256" key="5">
    <source>
        <dbReference type="ARBA" id="ARBA00022833"/>
    </source>
</evidence>
<proteinExistence type="predicted"/>
<dbReference type="SMART" id="SM00490">
    <property type="entry name" value="HELICc"/>
    <property type="match status" value="1"/>
</dbReference>
<evidence type="ECO:0000256" key="2">
    <source>
        <dbReference type="ARBA" id="ARBA00022741"/>
    </source>
</evidence>
<keyword evidence="1" id="KW-0479">Metal-binding</keyword>
<comment type="caution">
    <text evidence="10">The sequence shown here is derived from an EMBL/GenBank/DDBJ whole genome shotgun (WGS) entry which is preliminary data.</text>
</comment>
<dbReference type="GO" id="GO:0005524">
    <property type="term" value="F:ATP binding"/>
    <property type="evidence" value="ECO:0007669"/>
    <property type="project" value="UniProtKB-KW"/>
</dbReference>
<keyword evidence="3" id="KW-0863">Zinc-finger</keyword>
<dbReference type="PROSITE" id="PS51194">
    <property type="entry name" value="HELICASE_CTER"/>
    <property type="match status" value="1"/>
</dbReference>
<dbReference type="Gene3D" id="3.40.50.10810">
    <property type="entry name" value="Tandem AAA-ATPase domain"/>
    <property type="match status" value="1"/>
</dbReference>
<feature type="domain" description="CW-type" evidence="8">
    <location>
        <begin position="525"/>
        <end position="576"/>
    </location>
</feature>
<feature type="compositionally biased region" description="Low complexity" evidence="7">
    <location>
        <begin position="64"/>
        <end position="76"/>
    </location>
</feature>
<protein>
    <recommendedName>
        <fullName evidence="12">F-box protein</fullName>
    </recommendedName>
</protein>
<dbReference type="CDD" id="cd09917">
    <property type="entry name" value="F-box_SF"/>
    <property type="match status" value="1"/>
</dbReference>
<keyword evidence="6" id="KW-0067">ATP-binding</keyword>
<dbReference type="GO" id="GO:0005634">
    <property type="term" value="C:nucleus"/>
    <property type="evidence" value="ECO:0007669"/>
    <property type="project" value="TreeGrafter"/>
</dbReference>
<name>A0AAD5Z6T9_9POAL</name>
<gene>
    <name evidence="10" type="ORF">LUZ61_017132</name>
</gene>
<dbReference type="Gene3D" id="3.40.50.300">
    <property type="entry name" value="P-loop containing nucleotide triphosphate hydrolases"/>
    <property type="match status" value="1"/>
</dbReference>
<dbReference type="InterPro" id="IPR001810">
    <property type="entry name" value="F-box_dom"/>
</dbReference>
<evidence type="ECO:0000313" key="10">
    <source>
        <dbReference type="EMBL" id="KAJ3687968.1"/>
    </source>
</evidence>
<dbReference type="PANTHER" id="PTHR45626:SF14">
    <property type="entry name" value="ATP-DEPENDENT DNA HELICASE (EUROFUNG)"/>
    <property type="match status" value="1"/>
</dbReference>
<keyword evidence="2" id="KW-0547">Nucleotide-binding</keyword>
<evidence type="ECO:0008006" key="12">
    <source>
        <dbReference type="Google" id="ProtNLM"/>
    </source>
</evidence>
<feature type="region of interest" description="Disordered" evidence="7">
    <location>
        <begin position="487"/>
        <end position="528"/>
    </location>
</feature>
<dbReference type="GO" id="GO:0006281">
    <property type="term" value="P:DNA repair"/>
    <property type="evidence" value="ECO:0007669"/>
    <property type="project" value="TreeGrafter"/>
</dbReference>
<feature type="region of interest" description="Disordered" evidence="7">
    <location>
        <begin position="56"/>
        <end position="87"/>
    </location>
</feature>
<keyword evidence="5" id="KW-0862">Zinc</keyword>
<dbReference type="InterPro" id="IPR000330">
    <property type="entry name" value="SNF2_N"/>
</dbReference>